<dbReference type="CDD" id="cd02603">
    <property type="entry name" value="HAD_sEH-N_like"/>
    <property type="match status" value="1"/>
</dbReference>
<dbReference type="PRINTS" id="PR00413">
    <property type="entry name" value="HADHALOGNASE"/>
</dbReference>
<dbReference type="EMBL" id="JFHR01000061">
    <property type="protein sequence ID" value="KEQ51877.1"/>
    <property type="molecule type" value="Genomic_DNA"/>
</dbReference>
<accession>A0A081R9K4</accession>
<comment type="caution">
    <text evidence="1">The sequence shown here is derived from an EMBL/GenBank/DDBJ whole genome shotgun (WGS) entry which is preliminary data.</text>
</comment>
<name>A0A081R9K4_SPHCR</name>
<dbReference type="RefSeq" id="WP_037455899.1">
    <property type="nucleotide sequence ID" value="NZ_JFHR01000061.1"/>
</dbReference>
<protein>
    <submittedName>
        <fullName evidence="1">HAD-superfamily hydrolase, subfamily IA, variant 3</fullName>
    </submittedName>
</protein>
<dbReference type="NCBIfam" id="TIGR01509">
    <property type="entry name" value="HAD-SF-IA-v3"/>
    <property type="match status" value="1"/>
</dbReference>
<dbReference type="Pfam" id="PF00702">
    <property type="entry name" value="Hydrolase"/>
    <property type="match status" value="1"/>
</dbReference>
<dbReference type="SFLD" id="SFLDS00003">
    <property type="entry name" value="Haloacid_Dehalogenase"/>
    <property type="match status" value="1"/>
</dbReference>
<proteinExistence type="predicted"/>
<dbReference type="OrthoDB" id="9807742at2"/>
<dbReference type="PATRIC" id="fig|46429.4.peg.3865"/>
<dbReference type="eggNOG" id="COG1011">
    <property type="taxonomic scope" value="Bacteria"/>
</dbReference>
<dbReference type="InterPro" id="IPR036412">
    <property type="entry name" value="HAD-like_sf"/>
</dbReference>
<gene>
    <name evidence="1" type="ORF">BV95_03877</name>
</gene>
<dbReference type="PANTHER" id="PTHR43611:SF3">
    <property type="entry name" value="FLAVIN MONONUCLEOTIDE HYDROLASE 1, CHLOROPLATIC"/>
    <property type="match status" value="1"/>
</dbReference>
<dbReference type="InterPro" id="IPR023214">
    <property type="entry name" value="HAD_sf"/>
</dbReference>
<dbReference type="PANTHER" id="PTHR43611">
    <property type="entry name" value="ALPHA-D-GLUCOSE 1-PHOSPHATE PHOSPHATASE"/>
    <property type="match status" value="1"/>
</dbReference>
<evidence type="ECO:0000313" key="1">
    <source>
        <dbReference type="EMBL" id="KEQ51877.1"/>
    </source>
</evidence>
<dbReference type="AlphaFoldDB" id="A0A081R9K4"/>
<organism evidence="1 2">
    <name type="scientific">Sphingobium chlorophenolicum</name>
    <dbReference type="NCBI Taxonomy" id="46429"/>
    <lineage>
        <taxon>Bacteria</taxon>
        <taxon>Pseudomonadati</taxon>
        <taxon>Pseudomonadota</taxon>
        <taxon>Alphaproteobacteria</taxon>
        <taxon>Sphingomonadales</taxon>
        <taxon>Sphingomonadaceae</taxon>
        <taxon>Sphingobium</taxon>
    </lineage>
</organism>
<reference evidence="1 2" key="1">
    <citation type="submission" date="2014-02" db="EMBL/GenBank/DDBJ databases">
        <title>Whole genome sequence of Sphingobium chlorophenolicum NBRC 16172.</title>
        <authorList>
            <person name="Gan H.M."/>
            <person name="Gan H.Y."/>
            <person name="Chew T.H."/>
            <person name="Savka M.A."/>
        </authorList>
    </citation>
    <scope>NUCLEOTIDE SEQUENCE [LARGE SCALE GENOMIC DNA]</scope>
    <source>
        <strain evidence="1 2">NBRC 16172</strain>
    </source>
</reference>
<keyword evidence="1" id="KW-0378">Hydrolase</keyword>
<sequence>MAGIAAVIFDVGNVLYHWNPRVLYERLIDDDRALDAFLRDVVTPDWHFQHDQGRPFAETSAELIARHPEHADLIRLWGEKFIDSVGPAIEGMPEIVGALDGRGIPLFAITNFSDEFWAPFHAREAALFAPFRDIVVSGAERLAKPDPAIYRLALARFGLRAEQALFVDDREDNILAAEAEGMRGHLFRDAATLRRELAGLGLIDAPFSVATAE</sequence>
<dbReference type="GO" id="GO:0016787">
    <property type="term" value="F:hydrolase activity"/>
    <property type="evidence" value="ECO:0007669"/>
    <property type="project" value="UniProtKB-KW"/>
</dbReference>
<dbReference type="SFLD" id="SFLDG01129">
    <property type="entry name" value="C1.5:_HAD__Beta-PGM__Phosphata"/>
    <property type="match status" value="1"/>
</dbReference>
<evidence type="ECO:0000313" key="2">
    <source>
        <dbReference type="Proteomes" id="UP000028411"/>
    </source>
</evidence>
<dbReference type="Gene3D" id="3.40.50.1000">
    <property type="entry name" value="HAD superfamily/HAD-like"/>
    <property type="match status" value="1"/>
</dbReference>
<dbReference type="Proteomes" id="UP000028411">
    <property type="component" value="Unassembled WGS sequence"/>
</dbReference>
<dbReference type="InterPro" id="IPR006439">
    <property type="entry name" value="HAD-SF_hydro_IA"/>
</dbReference>
<dbReference type="NCBIfam" id="TIGR01549">
    <property type="entry name" value="HAD-SF-IA-v1"/>
    <property type="match status" value="1"/>
</dbReference>
<dbReference type="SUPFAM" id="SSF56784">
    <property type="entry name" value="HAD-like"/>
    <property type="match status" value="1"/>
</dbReference>